<feature type="compositionally biased region" description="Acidic residues" evidence="1">
    <location>
        <begin position="468"/>
        <end position="479"/>
    </location>
</feature>
<dbReference type="InterPro" id="IPR002575">
    <property type="entry name" value="Aminoglycoside_PTrfase"/>
</dbReference>
<dbReference type="EMBL" id="PIPF01000012">
    <property type="protein sequence ID" value="RWU82055.1"/>
    <property type="molecule type" value="Genomic_DNA"/>
</dbReference>
<feature type="region of interest" description="Disordered" evidence="1">
    <location>
        <begin position="1"/>
        <end position="21"/>
    </location>
</feature>
<dbReference type="Pfam" id="PF01636">
    <property type="entry name" value="APH"/>
    <property type="match status" value="1"/>
</dbReference>
<dbReference type="GO" id="GO:0016740">
    <property type="term" value="F:transferase activity"/>
    <property type="evidence" value="ECO:0007669"/>
    <property type="project" value="UniProtKB-KW"/>
</dbReference>
<evidence type="ECO:0000256" key="1">
    <source>
        <dbReference type="SAM" id="MobiDB-lite"/>
    </source>
</evidence>
<name>A0A444B140_9MICO</name>
<gene>
    <name evidence="3" type="ORF">CWN80_12455</name>
</gene>
<organism evidence="3 4">
    <name type="scientific">Janibacter hoylei PVAS-1</name>
    <dbReference type="NCBI Taxonomy" id="1210046"/>
    <lineage>
        <taxon>Bacteria</taxon>
        <taxon>Bacillati</taxon>
        <taxon>Actinomycetota</taxon>
        <taxon>Actinomycetes</taxon>
        <taxon>Micrococcales</taxon>
        <taxon>Intrasporangiaceae</taxon>
        <taxon>Janibacter</taxon>
    </lineage>
</organism>
<protein>
    <submittedName>
        <fullName evidence="3">2'-phosphotransferase</fullName>
    </submittedName>
</protein>
<dbReference type="AlphaFoldDB" id="A0A444B140"/>
<comment type="caution">
    <text evidence="3">The sequence shown here is derived from an EMBL/GenBank/DDBJ whole genome shotgun (WGS) entry which is preliminary data.</text>
</comment>
<dbReference type="InterPro" id="IPR011009">
    <property type="entry name" value="Kinase-like_dom_sf"/>
</dbReference>
<feature type="compositionally biased region" description="Polar residues" evidence="1">
    <location>
        <begin position="491"/>
        <end position="509"/>
    </location>
</feature>
<keyword evidence="4" id="KW-1185">Reference proteome</keyword>
<feature type="compositionally biased region" description="Low complexity" evidence="1">
    <location>
        <begin position="415"/>
        <end position="427"/>
    </location>
</feature>
<dbReference type="SUPFAM" id="SSF56112">
    <property type="entry name" value="Protein kinase-like (PK-like)"/>
    <property type="match status" value="1"/>
</dbReference>
<proteinExistence type="predicted"/>
<evidence type="ECO:0000313" key="3">
    <source>
        <dbReference type="EMBL" id="RWU82055.1"/>
    </source>
</evidence>
<keyword evidence="3" id="KW-0808">Transferase</keyword>
<dbReference type="Proteomes" id="UP000288711">
    <property type="component" value="Unassembled WGS sequence"/>
</dbReference>
<feature type="domain" description="Aminoglycoside phosphotransferase" evidence="2">
    <location>
        <begin position="110"/>
        <end position="329"/>
    </location>
</feature>
<evidence type="ECO:0000259" key="2">
    <source>
        <dbReference type="Pfam" id="PF01636"/>
    </source>
</evidence>
<reference evidence="3 4" key="1">
    <citation type="journal article" date="2009" name="Int. J. Syst. Evol. Microbiol.">
        <title>Janibacter hoylei sp. nov., Bacillus isronensis sp. nov. and Bacillus aryabhattai sp. nov., isolated from cryotubes used for collecting air from the upper atmosphere.</title>
        <authorList>
            <person name="Shivaji S."/>
            <person name="Chaturvedi P."/>
            <person name="Begum Z."/>
            <person name="Pindi P.K."/>
            <person name="Manorama R."/>
            <person name="Padmanaban D.A."/>
            <person name="Shouche Y.S."/>
            <person name="Pawar S."/>
            <person name="Vaishampayan P."/>
            <person name="Dutt C.B."/>
            <person name="Datta G.N."/>
            <person name="Manchanda R.K."/>
            <person name="Rao U.R."/>
            <person name="Bhargava P.M."/>
            <person name="Narlikar J.V."/>
        </authorList>
    </citation>
    <scope>NUCLEOTIDE SEQUENCE [LARGE SCALE GENOMIC DNA]</scope>
    <source>
        <strain evidence="3 4">PVAS-1</strain>
    </source>
</reference>
<accession>A0A444B140</accession>
<feature type="compositionally biased region" description="Low complexity" evidence="1">
    <location>
        <begin position="382"/>
        <end position="394"/>
    </location>
</feature>
<feature type="compositionally biased region" description="Low complexity" evidence="1">
    <location>
        <begin position="522"/>
        <end position="533"/>
    </location>
</feature>
<evidence type="ECO:0000313" key="4">
    <source>
        <dbReference type="Proteomes" id="UP000288711"/>
    </source>
</evidence>
<sequence length="571" mass="59560">MAGSASRVSSSPGSLRAGPSRSMAEAVMGRSCIGSWSTLPTLGRSAGPGWIGRRRALLPSSAARASYGGRVTSRGPLTLAALASAAVPGLDPTSVEGVIGTGPARPYDVAFVQDHEHRRWVIRCPRTPAASAGLEQSAALLALLSRRLTMPVPAVKGWVPLPEGGRAAVSAYLTGRRVELASIAPGSALASGLGRALAQLHNLDRRIFEEAGVPVYEAEAYRTRRLAELDRAAAMGRVPTGLLTRWERTLEDLSLWRFTTTPTHGAIGGGTVLATPDDGEEPEIKGFLGWESAQVADPADDLAALVDELHPEALDTVMEAYAHARADRPDRHLHRRARLVHEMSLVRSMMTAVAAGDDEAAEDLARQLRRLDDRLADEEDLAPAPVGGAAAGSAADEETTGDDAPAAQETTEGSEQSGTAEAAQTEASEQDPTAQDPTEPDASQPDAAEADPTEPDASQSEDTPQGELEPDAAESDEAVEIEHVGEPTPATPTQAGTNSTIEPTASQPGADSDAGPEDRTSGAPTEAPGAATPERPRTQVRLGPPSDHETAEITPLVGDDGDDVVPPSPRR</sequence>
<feature type="region of interest" description="Disordered" evidence="1">
    <location>
        <begin position="378"/>
        <end position="571"/>
    </location>
</feature>
<dbReference type="Gene3D" id="3.30.200.20">
    <property type="entry name" value="Phosphorylase Kinase, domain 1"/>
    <property type="match status" value="1"/>
</dbReference>
<feature type="compositionally biased region" description="Low complexity" evidence="1">
    <location>
        <begin position="1"/>
        <end position="17"/>
    </location>
</feature>
<dbReference type="Gene3D" id="3.90.1200.10">
    <property type="match status" value="1"/>
</dbReference>